<dbReference type="KEGG" id="mmaz:MmTuc01_2686"/>
<name>M1Q081_METMZ</name>
<dbReference type="AlphaFoldDB" id="M1Q081"/>
<evidence type="ECO:0000313" key="1">
    <source>
        <dbReference type="EMBL" id="AGF97976.1"/>
    </source>
</evidence>
<sequence>MLQEGEYKKDYKEKSQFSRNSVAFFPTSKISFVGRDIFHYFLAKSVGSVILFTFSTR</sequence>
<dbReference type="BioCyc" id="MMAZ1236903:G139K-2561-MONOMER"/>
<gene>
    <name evidence="1" type="ORF">MmTuc01_2686</name>
</gene>
<protein>
    <submittedName>
        <fullName evidence="1">Uncharacterized protein</fullName>
    </submittedName>
</protein>
<dbReference type="Proteomes" id="UP000011718">
    <property type="component" value="Chromosome"/>
</dbReference>
<proteinExistence type="predicted"/>
<accession>M1Q081</accession>
<dbReference type="EMBL" id="CP004144">
    <property type="protein sequence ID" value="AGF97976.1"/>
    <property type="molecule type" value="Genomic_DNA"/>
</dbReference>
<evidence type="ECO:0000313" key="2">
    <source>
        <dbReference type="Proteomes" id="UP000011718"/>
    </source>
</evidence>
<organism evidence="1 2">
    <name type="scientific">Methanosarcina mazei Tuc01</name>
    <dbReference type="NCBI Taxonomy" id="1236903"/>
    <lineage>
        <taxon>Archaea</taxon>
        <taxon>Methanobacteriati</taxon>
        <taxon>Methanobacteriota</taxon>
        <taxon>Stenosarchaea group</taxon>
        <taxon>Methanomicrobia</taxon>
        <taxon>Methanosarcinales</taxon>
        <taxon>Methanosarcinaceae</taxon>
        <taxon>Methanosarcina</taxon>
    </lineage>
</organism>
<dbReference type="HOGENOM" id="CLU_2985709_0_0_2"/>
<reference evidence="1 2" key="1">
    <citation type="journal article" date="2013" name="Genome Announc.">
        <title>Complete Genome of a Methanosarcina mazei Strain Isolated from Sediment Samples from an Amazonian Flooded Area.</title>
        <authorList>
            <person name="Assis das Gracas D."/>
            <person name="Thiago Juca Ramos R."/>
            <person name="Vieira Araujo A.C."/>
            <person name="Zahlouth R."/>
            <person name="Ribeiro Carneiro A."/>
            <person name="Souza Lopes T."/>
            <person name="Azevedo Barauna R."/>
            <person name="Azevedo V."/>
            <person name="Cruz Schneider M.P."/>
            <person name="Pellizari V.H."/>
            <person name="Silva A."/>
        </authorList>
    </citation>
    <scope>NUCLEOTIDE SEQUENCE [LARGE SCALE GENOMIC DNA]</scope>
    <source>
        <strain evidence="1 2">Tuc01</strain>
    </source>
</reference>